<sequence length="272" mass="31223">MSTIQTLRAFVNQRLTAAVEEIFELLESTILNYEEEILRQHRLLKDVSQRENSDKAVSPLQKLIEIKEEQHEAKDTLNHEDPEPSHIEEEEELWSSQEGEQLQDEEEDHTTTKFTFTSVSDECEDDGGKSQSSQLYQSQTVDSRERESPTSSRSHTREKRFNCATCDKSFTQRKALVIHIRSHTGERPYSCSMCDKCFSQRKTLVVHMRSHTGERPFSCPFCEKSFSVNGTLTRHLRVHTGEKPYSCGVCGRNFSLLTRLKSHKCTGASSAK</sequence>
<evidence type="ECO:0000313" key="12">
    <source>
        <dbReference type="Ensembl" id="ENSLBEP00000011315.1"/>
    </source>
</evidence>
<keyword evidence="3" id="KW-0479">Metal-binding</keyword>
<feature type="domain" description="C2H2-type" evidence="11">
    <location>
        <begin position="161"/>
        <end position="188"/>
    </location>
</feature>
<feature type="domain" description="C2H2-type" evidence="11">
    <location>
        <begin position="189"/>
        <end position="216"/>
    </location>
</feature>
<dbReference type="GO" id="GO:0000122">
    <property type="term" value="P:negative regulation of transcription by RNA polymerase II"/>
    <property type="evidence" value="ECO:0007669"/>
    <property type="project" value="UniProtKB-ARBA"/>
</dbReference>
<evidence type="ECO:0000313" key="13">
    <source>
        <dbReference type="Proteomes" id="UP000261660"/>
    </source>
</evidence>
<dbReference type="FunFam" id="3.30.160.60:FF:000176">
    <property type="entry name" value="zinc finger protein 70"/>
    <property type="match status" value="1"/>
</dbReference>
<proteinExistence type="inferred from homology"/>
<dbReference type="GO" id="GO:0005634">
    <property type="term" value="C:nucleus"/>
    <property type="evidence" value="ECO:0007669"/>
    <property type="project" value="UniProtKB-SubCell"/>
</dbReference>
<evidence type="ECO:0000256" key="4">
    <source>
        <dbReference type="ARBA" id="ARBA00022737"/>
    </source>
</evidence>
<feature type="compositionally biased region" description="Basic and acidic residues" evidence="10">
    <location>
        <begin position="71"/>
        <end position="87"/>
    </location>
</feature>
<dbReference type="PROSITE" id="PS00028">
    <property type="entry name" value="ZINC_FINGER_C2H2_1"/>
    <property type="match status" value="3"/>
</dbReference>
<comment type="similarity">
    <text evidence="2">Belongs to the krueppel C2H2-type zinc-finger protein family.</text>
</comment>
<dbReference type="GO" id="GO:0000978">
    <property type="term" value="F:RNA polymerase II cis-regulatory region sequence-specific DNA binding"/>
    <property type="evidence" value="ECO:0007669"/>
    <property type="project" value="TreeGrafter"/>
</dbReference>
<protein>
    <submittedName>
        <fullName evidence="12">Zinc finger protein 2-like</fullName>
    </submittedName>
</protein>
<feature type="domain" description="C2H2-type" evidence="11">
    <location>
        <begin position="217"/>
        <end position="244"/>
    </location>
</feature>
<dbReference type="InterPro" id="IPR013087">
    <property type="entry name" value="Znf_C2H2_type"/>
</dbReference>
<evidence type="ECO:0000259" key="11">
    <source>
        <dbReference type="PROSITE" id="PS50157"/>
    </source>
</evidence>
<dbReference type="Pfam" id="PF00096">
    <property type="entry name" value="zf-C2H2"/>
    <property type="match status" value="3"/>
</dbReference>
<evidence type="ECO:0000256" key="8">
    <source>
        <dbReference type="ARBA" id="ARBA00023242"/>
    </source>
</evidence>
<dbReference type="GO" id="GO:0000981">
    <property type="term" value="F:DNA-binding transcription factor activity, RNA polymerase II-specific"/>
    <property type="evidence" value="ECO:0007669"/>
    <property type="project" value="TreeGrafter"/>
</dbReference>
<feature type="domain" description="C2H2-type" evidence="11">
    <location>
        <begin position="245"/>
        <end position="272"/>
    </location>
</feature>
<dbReference type="PANTHER" id="PTHR23235">
    <property type="entry name" value="KRUEPPEL-LIKE TRANSCRIPTION FACTOR"/>
    <property type="match status" value="1"/>
</dbReference>
<reference evidence="12" key="2">
    <citation type="submission" date="2025-09" db="UniProtKB">
        <authorList>
            <consortium name="Ensembl"/>
        </authorList>
    </citation>
    <scope>IDENTIFICATION</scope>
</reference>
<keyword evidence="5 9" id="KW-0863">Zinc-finger</keyword>
<dbReference type="Gene3D" id="3.30.160.60">
    <property type="entry name" value="Classic Zinc Finger"/>
    <property type="match status" value="4"/>
</dbReference>
<organism evidence="12 13">
    <name type="scientific">Labrus bergylta</name>
    <name type="common">ballan wrasse</name>
    <dbReference type="NCBI Taxonomy" id="56723"/>
    <lineage>
        <taxon>Eukaryota</taxon>
        <taxon>Metazoa</taxon>
        <taxon>Chordata</taxon>
        <taxon>Craniata</taxon>
        <taxon>Vertebrata</taxon>
        <taxon>Euteleostomi</taxon>
        <taxon>Actinopterygii</taxon>
        <taxon>Neopterygii</taxon>
        <taxon>Teleostei</taxon>
        <taxon>Neoteleostei</taxon>
        <taxon>Acanthomorphata</taxon>
        <taxon>Eupercaria</taxon>
        <taxon>Labriformes</taxon>
        <taxon>Labridae</taxon>
        <taxon>Labrus</taxon>
    </lineage>
</organism>
<evidence type="ECO:0000256" key="5">
    <source>
        <dbReference type="ARBA" id="ARBA00022771"/>
    </source>
</evidence>
<name>A0A3Q3LS33_9LABR</name>
<evidence type="ECO:0000256" key="10">
    <source>
        <dbReference type="SAM" id="MobiDB-lite"/>
    </source>
</evidence>
<accession>A0A3Q3LS33</accession>
<dbReference type="Ensembl" id="ENSLBET00000011903.1">
    <property type="protein sequence ID" value="ENSLBEP00000011315.1"/>
    <property type="gene ID" value="ENSLBEG00000008733.1"/>
</dbReference>
<keyword evidence="13" id="KW-1185">Reference proteome</keyword>
<dbReference type="GeneTree" id="ENSGT01150000286953"/>
<keyword evidence="7" id="KW-0238">DNA-binding</keyword>
<evidence type="ECO:0000256" key="3">
    <source>
        <dbReference type="ARBA" id="ARBA00022723"/>
    </source>
</evidence>
<reference evidence="12" key="1">
    <citation type="submission" date="2025-08" db="UniProtKB">
        <authorList>
            <consortium name="Ensembl"/>
        </authorList>
    </citation>
    <scope>IDENTIFICATION</scope>
</reference>
<dbReference type="PANTHER" id="PTHR23235:SF120">
    <property type="entry name" value="KRUPPEL-LIKE FACTOR 15"/>
    <property type="match status" value="1"/>
</dbReference>
<evidence type="ECO:0000256" key="7">
    <source>
        <dbReference type="ARBA" id="ARBA00023125"/>
    </source>
</evidence>
<feature type="region of interest" description="Disordered" evidence="10">
    <location>
        <begin position="71"/>
        <end position="159"/>
    </location>
</feature>
<dbReference type="InParanoid" id="A0A3Q3LS33"/>
<keyword evidence="4" id="KW-0677">Repeat</keyword>
<dbReference type="OrthoDB" id="8964029at2759"/>
<comment type="subcellular location">
    <subcellularLocation>
        <location evidence="1">Nucleus</location>
    </subcellularLocation>
</comment>
<keyword evidence="8" id="KW-0539">Nucleus</keyword>
<dbReference type="FunFam" id="3.30.160.60:FF:000475">
    <property type="entry name" value="zinc finger protein 32 isoform X1"/>
    <property type="match status" value="1"/>
</dbReference>
<feature type="compositionally biased region" description="Polar residues" evidence="10">
    <location>
        <begin position="129"/>
        <end position="141"/>
    </location>
</feature>
<dbReference type="Proteomes" id="UP000261660">
    <property type="component" value="Unplaced"/>
</dbReference>
<evidence type="ECO:0000256" key="6">
    <source>
        <dbReference type="ARBA" id="ARBA00022833"/>
    </source>
</evidence>
<dbReference type="STRING" id="56723.ENSLBEP00000011315"/>
<dbReference type="FunFam" id="3.30.160.60:FF:002343">
    <property type="entry name" value="Zinc finger protein 33A"/>
    <property type="match status" value="1"/>
</dbReference>
<dbReference type="FunFam" id="3.30.160.60:FF:001465">
    <property type="entry name" value="Zinc finger protein 560"/>
    <property type="match status" value="1"/>
</dbReference>
<dbReference type="AlphaFoldDB" id="A0A3Q3LS33"/>
<dbReference type="GO" id="GO:0008270">
    <property type="term" value="F:zinc ion binding"/>
    <property type="evidence" value="ECO:0007669"/>
    <property type="project" value="UniProtKB-KW"/>
</dbReference>
<keyword evidence="6" id="KW-0862">Zinc</keyword>
<dbReference type="InterPro" id="IPR036236">
    <property type="entry name" value="Znf_C2H2_sf"/>
</dbReference>
<dbReference type="PROSITE" id="PS50157">
    <property type="entry name" value="ZINC_FINGER_C2H2_2"/>
    <property type="match status" value="4"/>
</dbReference>
<dbReference type="SMART" id="SM00355">
    <property type="entry name" value="ZnF_C2H2"/>
    <property type="match status" value="4"/>
</dbReference>
<dbReference type="SUPFAM" id="SSF57667">
    <property type="entry name" value="beta-beta-alpha zinc fingers"/>
    <property type="match status" value="2"/>
</dbReference>
<evidence type="ECO:0000256" key="9">
    <source>
        <dbReference type="PROSITE-ProRule" id="PRU00042"/>
    </source>
</evidence>
<evidence type="ECO:0000256" key="1">
    <source>
        <dbReference type="ARBA" id="ARBA00004123"/>
    </source>
</evidence>
<evidence type="ECO:0000256" key="2">
    <source>
        <dbReference type="ARBA" id="ARBA00006991"/>
    </source>
</evidence>